<dbReference type="InterPro" id="IPR027417">
    <property type="entry name" value="P-loop_NTPase"/>
</dbReference>
<dbReference type="InterPro" id="IPR013657">
    <property type="entry name" value="SCL35B1-4/HUT1"/>
</dbReference>
<evidence type="ECO:0000256" key="5">
    <source>
        <dbReference type="ARBA" id="ARBA00022801"/>
    </source>
</evidence>
<keyword evidence="15" id="KW-1185">Reference proteome</keyword>
<reference evidence="14 15" key="1">
    <citation type="submission" date="2016-02" db="EMBL/GenBank/DDBJ databases">
        <title>Genome analysis of coral dinoflagellate symbionts highlights evolutionary adaptations to a symbiotic lifestyle.</title>
        <authorList>
            <person name="Aranda M."/>
            <person name="Li Y."/>
            <person name="Liew Y.J."/>
            <person name="Baumgarten S."/>
            <person name="Simakov O."/>
            <person name="Wilson M."/>
            <person name="Piel J."/>
            <person name="Ashoor H."/>
            <person name="Bougouffa S."/>
            <person name="Bajic V.B."/>
            <person name="Ryu T."/>
            <person name="Ravasi T."/>
            <person name="Bayer T."/>
            <person name="Micklem G."/>
            <person name="Kim H."/>
            <person name="Bhak J."/>
            <person name="Lajeunesse T.C."/>
            <person name="Voolstra C.R."/>
        </authorList>
    </citation>
    <scope>NUCLEOTIDE SEQUENCE [LARGE SCALE GENOMIC DNA]</scope>
    <source>
        <strain evidence="14 15">CCMP2467</strain>
    </source>
</reference>
<evidence type="ECO:0000313" key="14">
    <source>
        <dbReference type="EMBL" id="OLQ05179.1"/>
    </source>
</evidence>
<feature type="compositionally biased region" description="Basic residues" evidence="10">
    <location>
        <begin position="834"/>
        <end position="843"/>
    </location>
</feature>
<dbReference type="PROSITE" id="PS51192">
    <property type="entry name" value="HELICASE_ATP_BIND_1"/>
    <property type="match status" value="1"/>
</dbReference>
<feature type="compositionally biased region" description="Basic residues" evidence="10">
    <location>
        <begin position="949"/>
        <end position="967"/>
    </location>
</feature>
<feature type="transmembrane region" description="Helical" evidence="11">
    <location>
        <begin position="555"/>
        <end position="578"/>
    </location>
</feature>
<feature type="domain" description="Helicase C-terminal" evidence="13">
    <location>
        <begin position="1757"/>
        <end position="1955"/>
    </location>
</feature>
<dbReference type="Gene3D" id="1.10.3380.30">
    <property type="match status" value="1"/>
</dbReference>
<comment type="caution">
    <text evidence="14">The sequence shown here is derived from an EMBL/GenBank/DDBJ whole genome shotgun (WGS) entry which is preliminary data.</text>
</comment>
<name>A0A1Q9ECN4_SYMMI</name>
<keyword evidence="7" id="KW-0067">ATP-binding</keyword>
<feature type="compositionally biased region" description="Basic residues" evidence="10">
    <location>
        <begin position="850"/>
        <end position="860"/>
    </location>
</feature>
<dbReference type="CDD" id="cd18795">
    <property type="entry name" value="SF2_C_Ski2"/>
    <property type="match status" value="1"/>
</dbReference>
<organism evidence="14 15">
    <name type="scientific">Symbiodinium microadriaticum</name>
    <name type="common">Dinoflagellate</name>
    <name type="synonym">Zooxanthella microadriatica</name>
    <dbReference type="NCBI Taxonomy" id="2951"/>
    <lineage>
        <taxon>Eukaryota</taxon>
        <taxon>Sar</taxon>
        <taxon>Alveolata</taxon>
        <taxon>Dinophyceae</taxon>
        <taxon>Suessiales</taxon>
        <taxon>Symbiodiniaceae</taxon>
        <taxon>Symbiodinium</taxon>
    </lineage>
</organism>
<accession>A0A1Q9ECN4</accession>
<feature type="region of interest" description="Disordered" evidence="10">
    <location>
        <begin position="949"/>
        <end position="984"/>
    </location>
</feature>
<protein>
    <submittedName>
        <fullName evidence="14">Antiviral helicase SKI2</fullName>
    </submittedName>
</protein>
<dbReference type="InterPro" id="IPR012961">
    <property type="entry name" value="Ski2/MTR4_C"/>
</dbReference>
<dbReference type="OrthoDB" id="64767at2759"/>
<evidence type="ECO:0000259" key="12">
    <source>
        <dbReference type="PROSITE" id="PS51192"/>
    </source>
</evidence>
<dbReference type="PANTHER" id="PTHR12131">
    <property type="entry name" value="ATP-DEPENDENT RNA AND DNA HELICASE"/>
    <property type="match status" value="1"/>
</dbReference>
<evidence type="ECO:0000313" key="15">
    <source>
        <dbReference type="Proteomes" id="UP000186817"/>
    </source>
</evidence>
<feature type="region of interest" description="Disordered" evidence="10">
    <location>
        <begin position="1"/>
        <end position="27"/>
    </location>
</feature>
<dbReference type="InterPro" id="IPR011545">
    <property type="entry name" value="DEAD/DEAH_box_helicase_dom"/>
</dbReference>
<feature type="transmembrane region" description="Helical" evidence="11">
    <location>
        <begin position="300"/>
        <end position="324"/>
    </location>
</feature>
<dbReference type="GO" id="GO:0055085">
    <property type="term" value="P:transmembrane transport"/>
    <property type="evidence" value="ECO:0007669"/>
    <property type="project" value="InterPro"/>
</dbReference>
<keyword evidence="9 11" id="KW-0472">Membrane</keyword>
<dbReference type="Pfam" id="PF08449">
    <property type="entry name" value="UAA"/>
    <property type="match status" value="3"/>
</dbReference>
<dbReference type="Proteomes" id="UP000186817">
    <property type="component" value="Unassembled WGS sequence"/>
</dbReference>
<keyword evidence="8 11" id="KW-1133">Transmembrane helix</keyword>
<dbReference type="InterPro" id="IPR001650">
    <property type="entry name" value="Helicase_C-like"/>
</dbReference>
<feature type="domain" description="Helicase ATP-binding" evidence="12">
    <location>
        <begin position="1436"/>
        <end position="1597"/>
    </location>
</feature>
<dbReference type="GO" id="GO:0016787">
    <property type="term" value="F:hydrolase activity"/>
    <property type="evidence" value="ECO:0007669"/>
    <property type="project" value="UniProtKB-KW"/>
</dbReference>
<dbReference type="Pfam" id="PF00270">
    <property type="entry name" value="DEAD"/>
    <property type="match status" value="1"/>
</dbReference>
<keyword evidence="6 14" id="KW-0347">Helicase</keyword>
<evidence type="ECO:0000256" key="10">
    <source>
        <dbReference type="SAM" id="MobiDB-lite"/>
    </source>
</evidence>
<keyword evidence="2" id="KW-0813">Transport</keyword>
<dbReference type="Pfam" id="PF08148">
    <property type="entry name" value="DSHCT"/>
    <property type="match status" value="1"/>
</dbReference>
<keyword evidence="3 11" id="KW-0812">Transmembrane</keyword>
<dbReference type="Pfam" id="PF00271">
    <property type="entry name" value="Helicase_C"/>
    <property type="match status" value="1"/>
</dbReference>
<dbReference type="GO" id="GO:0016020">
    <property type="term" value="C:membrane"/>
    <property type="evidence" value="ECO:0007669"/>
    <property type="project" value="UniProtKB-SubCell"/>
</dbReference>
<dbReference type="PANTHER" id="PTHR12131:SF1">
    <property type="entry name" value="ATP-DEPENDENT RNA HELICASE SUPV3L1, MITOCHONDRIAL-RELATED"/>
    <property type="match status" value="1"/>
</dbReference>
<comment type="subcellular location">
    <subcellularLocation>
        <location evidence="1">Membrane</location>
        <topology evidence="1">Multi-pass membrane protein</topology>
    </subcellularLocation>
</comment>
<dbReference type="PROSITE" id="PS51194">
    <property type="entry name" value="HELICASE_CTER"/>
    <property type="match status" value="1"/>
</dbReference>
<dbReference type="InterPro" id="IPR050699">
    <property type="entry name" value="RNA-DNA_Helicase"/>
</dbReference>
<evidence type="ECO:0000256" key="11">
    <source>
        <dbReference type="SAM" id="Phobius"/>
    </source>
</evidence>
<keyword evidence="4" id="KW-0547">Nucleotide-binding</keyword>
<dbReference type="GO" id="GO:0003676">
    <property type="term" value="F:nucleic acid binding"/>
    <property type="evidence" value="ECO:0007669"/>
    <property type="project" value="InterPro"/>
</dbReference>
<evidence type="ECO:0000259" key="13">
    <source>
        <dbReference type="PROSITE" id="PS51194"/>
    </source>
</evidence>
<dbReference type="EMBL" id="LSRX01000192">
    <property type="protein sequence ID" value="OLQ05179.1"/>
    <property type="molecule type" value="Genomic_DNA"/>
</dbReference>
<gene>
    <name evidence="14" type="primary">SKI2</name>
    <name evidence="14" type="ORF">AK812_SmicGene11674</name>
</gene>
<evidence type="ECO:0000256" key="8">
    <source>
        <dbReference type="ARBA" id="ARBA00022989"/>
    </source>
</evidence>
<dbReference type="GO" id="GO:0004386">
    <property type="term" value="F:helicase activity"/>
    <property type="evidence" value="ECO:0007669"/>
    <property type="project" value="UniProtKB-KW"/>
</dbReference>
<feature type="transmembrane region" description="Helical" evidence="11">
    <location>
        <begin position="751"/>
        <end position="772"/>
    </location>
</feature>
<evidence type="ECO:0000256" key="3">
    <source>
        <dbReference type="ARBA" id="ARBA00022692"/>
    </source>
</evidence>
<evidence type="ECO:0000256" key="2">
    <source>
        <dbReference type="ARBA" id="ARBA00022448"/>
    </source>
</evidence>
<evidence type="ECO:0000256" key="9">
    <source>
        <dbReference type="ARBA" id="ARBA00023136"/>
    </source>
</evidence>
<feature type="transmembrane region" description="Helical" evidence="11">
    <location>
        <begin position="263"/>
        <end position="288"/>
    </location>
</feature>
<evidence type="ECO:0000256" key="1">
    <source>
        <dbReference type="ARBA" id="ARBA00004141"/>
    </source>
</evidence>
<evidence type="ECO:0000256" key="6">
    <source>
        <dbReference type="ARBA" id="ARBA00022806"/>
    </source>
</evidence>
<sequence>MEERRGMVVNTYPGRYSPTGDRPAPPPERGMMRAFAAASLKDCAALGPEIRRYFQKSFDREFLASVASRRDLWRILLPLPGIFAFVADRGDNELMIMNVSSASLGPRDFANAAGDHRGLFCPWQRLRTCLRQPGSSSACGRIEGRIASIEDDGPGVLKRGTWIGDFDELLPRKELRPSMSKLEPFYEHTECGGIYSPYVRLMAADAEVAVATVAAQDVTRSPPFSVDARICPEANEQPAVATCVEAEAALSVTVFLMSSLPQAWLLSDIVFCLLFASYIPLHSVLGFVPPSVTAPSGPALATLTMAAAGVNVWILLGFVLISYGTAPYVAYAWTVDQLLVCLYVLFLMLLIEHRATLLQGRSGLQQSGYKALISADEAASAQASRGPVDPLSSRFTADTLSRTGGANSDAEDNATPPPVEGQDFAFLNGLWARIREQKSSGPMSSIFARLTTGQRSVASTSSAPRHRFAADKVQQPGAAVHEAPYFSEREMEFLMLCNERGVHRMGRTSGLAMALHRRSYAGVLRGTVFERRKAETIDAFSEAEQEEAPASMQGLMLIQVGVVGVFYGAGIICTLVVYGILQVFLVLCNRLAAVAFAVAMVSSMQAEETHFSLRLAIAKGESMKNEAPLWKYLVVSLSNVYASSCQYEALKYVSFAVQMLGKSFKMMPVMIWGMIISGKSYSARDWMIALSVTLGCTEFLMTGPTHSKVDANNSFKGFLLLGGFLALDGLTSTFQEKLFKEHKTTKYNQMLYINLLSATVSMVTLLVNASAQGDSVLVNKCPPLQLYFFIYRGSLAVAIDLDAKWSTLHQKRHFGIVHDVDVGSTGRRESEKSKKNKHTGTKKRQWEKQRARRKEQRKKKEKGDGGRFFIYSQIKEFGALVFAATMNVRQVKYHNPVTHLQVLGLCLIFSALFYKSIAAMLNAPSKDEKTPILADQKAGIEVVARTFKKGKGKDKGGKGKGKGKHKGDKGDQANASPEACEASTPDWDEWHEDSYYADQGTLVLYGILQASAVRVHTALCVGRLIAWCLCAVELEMVQEGIMTVSYDGSLFTYSVFLVLCNRLAAVLFAASMAAFVKGERMQNEAPIWKYLIVSLSNVYASSCQYEALKYVSFAVQMLGKSFKMMPVMIWGIIISGKTYGMRDWSVALAVTLGCTEFLMTGPTHSKVSSANSFKGFLLLGGFLALDGLTSTFQEKLFKEHKTTKYNQMLYINLLSATVSLATLLVEQDEEQEHLESSQSVPRSFPGGDGLRSDRIAPELADLQTLGIVARDADGAGYGGLPHLIRNDLTENASEGLDSGAITAGAMHAFIRSVGCPVEFLSGKRRFRWTSASDKVMVFATSRGQALRARHLLQLPRDRLQEELERIQFESQESSAWEDVVESDLVSEPFHARGNFTHFRVRPRFLESAGAPDVHPSLSGMAFSRGRTMDPVQLRAMSCLAAAESVMFCAPTSAGKTAVAEYALETALRSSRRSIYTTPIKALSNQKYKELSALFGSSRVGILTGDTTIASDAPVVVMTMEILQAMLYRQARDPLLLDDFACVVVDEAHFLGNEGRGFAWEEVMIMLPSHLQLILLSATVPNSRGIAQWIASMRVQAVNVVETKSRPVPLRHEVYRCGHPSFRGGRWKSFFPALNSSGRVNRQSIRTAAYQRRVLLQEASVWRCPEQLIPRLIGRKGQNLRTLEAGRAKITLVDGQICVSRREFGFPSPCRQKDGLLPFSVALQVSNGRSRRAEWDVKDDIESWLLEQGVPAQCPVKDLDRLLGLLFSRQQLPCIGFCFDRLMCERVALLLTGAKRLDFATRTSRQAIKQRLDSGLSSLEEGDQRLAQVRHSRELLLRGIGVHHSGMLPILRELVELLFAEGLLPVVFATETFAIGLNMPAKSVIFMDLVKFDGQRRRLLNPGEFAQMAGRAGRRGKDPQGHVYVMLHSSEILDQPVEYILEDLYSSSAPQVSSCFRLRWSSLLHLISTGPELKDEAERKIRALQAMNFVDSSCSALPKGTLACHFFVPGDGLLVSEIVLALRGFIGLSAAQIFAVCACFVAEGRHSDNWKRCVSDAKVKESIATCKSVAQQMACRLHTFSLPCFERCDQLTCGFCDGAAFAAARVNPSFAETAYRWARGDDFTEAVLQSRVPVGGEGIVVRTLRRLDELMREVTFVLRHDLGAIQVADSIREARLQARRGVVAMQSVYLGEQDDVAGEELEPEPPFPQQLLPLGPGWLDPLDIMFSQGHCAAKFRRPIETGTSTAASILELAQALAHGDLEISQFSLEVYWFRHRFYSLGNRRLAAFRLWRLLVGTPLSVPVVVVDKSRAVRRHWLSKFTTGFTGGRKIRVTHTGDYIGMSREQSTYGQSLWLLRPPVADVQLFSTSPAQAGVRQDENATGSLVPAMNFGFEHPQFWLDSALLSASAVASQFFIYSQIKEFGALVFAATMNVRQVVSIMVSYAIWHRKLPDVLKRSVRRLQGKAGAGLGWGFISTIWVSKLPCGLFVSTPGKWAHVRSLARSRRNPRSVLFPAMHRVLSLCLLSSVVKAVRPAINAEDPVGKCCCFLPGRNEFRKFTPLADGEPCPAREKLSEAKLPRGCAKEAGDVAIACQSNGANKDGVPDPDDMYCENFKPDADCGGITIPDEWSKCYKGTNGGQVNEACPQCQGDPWKSKGLC</sequence>
<dbReference type="SMART" id="SM00487">
    <property type="entry name" value="DEXDc"/>
    <property type="match status" value="1"/>
</dbReference>
<evidence type="ECO:0000256" key="4">
    <source>
        <dbReference type="ARBA" id="ARBA00022741"/>
    </source>
</evidence>
<dbReference type="InterPro" id="IPR014001">
    <property type="entry name" value="Helicase_ATP-bd"/>
</dbReference>
<dbReference type="SUPFAM" id="SSF52540">
    <property type="entry name" value="P-loop containing nucleoside triphosphate hydrolases"/>
    <property type="match status" value="1"/>
</dbReference>
<feature type="region of interest" description="Disordered" evidence="10">
    <location>
        <begin position="825"/>
        <end position="861"/>
    </location>
</feature>
<dbReference type="SMART" id="SM01142">
    <property type="entry name" value="DSHCT"/>
    <property type="match status" value="1"/>
</dbReference>
<dbReference type="GO" id="GO:0005524">
    <property type="term" value="F:ATP binding"/>
    <property type="evidence" value="ECO:0007669"/>
    <property type="project" value="UniProtKB-KW"/>
</dbReference>
<evidence type="ECO:0000256" key="7">
    <source>
        <dbReference type="ARBA" id="ARBA00022840"/>
    </source>
</evidence>
<dbReference type="SMART" id="SM00490">
    <property type="entry name" value="HELICc"/>
    <property type="match status" value="1"/>
</dbReference>
<proteinExistence type="predicted"/>
<dbReference type="Gene3D" id="3.40.50.300">
    <property type="entry name" value="P-loop containing nucleotide triphosphate hydrolases"/>
    <property type="match status" value="2"/>
</dbReference>
<feature type="transmembrane region" description="Helical" evidence="11">
    <location>
        <begin position="330"/>
        <end position="351"/>
    </location>
</feature>
<keyword evidence="5" id="KW-0378">Hydrolase</keyword>